<dbReference type="PROSITE" id="PS50995">
    <property type="entry name" value="HTH_MARR_2"/>
    <property type="match status" value="1"/>
</dbReference>
<dbReference type="InterPro" id="IPR000835">
    <property type="entry name" value="HTH_MarR-typ"/>
</dbReference>
<feature type="compositionally biased region" description="Basic residues" evidence="1">
    <location>
        <begin position="25"/>
        <end position="44"/>
    </location>
</feature>
<evidence type="ECO:0000313" key="4">
    <source>
        <dbReference type="Proteomes" id="UP001595960"/>
    </source>
</evidence>
<comment type="caution">
    <text evidence="3">The sequence shown here is derived from an EMBL/GenBank/DDBJ whole genome shotgun (WGS) entry which is preliminary data.</text>
</comment>
<dbReference type="SMART" id="SM00347">
    <property type="entry name" value="HTH_MARR"/>
    <property type="match status" value="1"/>
</dbReference>
<dbReference type="SUPFAM" id="SSF46785">
    <property type="entry name" value="Winged helix' DNA-binding domain"/>
    <property type="match status" value="1"/>
</dbReference>
<dbReference type="PANTHER" id="PTHR33164">
    <property type="entry name" value="TRANSCRIPTIONAL REGULATOR, MARR FAMILY"/>
    <property type="match status" value="1"/>
</dbReference>
<sequence>MTGSDPHAPEPDPVELIERSLAALRHGRPRGGPHPHGDHHHGHHPGAGAPGPADRGARPAGGRPWGHGANGEADAEGRAGGPPWPRRGSRGAWEFRVGPVARFRLLATLDAADRPLSVTELAEAIGVDQPRASRLVQAAADEGQVVREADPDDARRTRIRLTEAGSAAVRNATSTRRQAIEAALEGFTDVERAQFATLLARFARGIQERRP</sequence>
<gene>
    <name evidence="3" type="ORF">ACFPER_04435</name>
</gene>
<dbReference type="InterPro" id="IPR039422">
    <property type="entry name" value="MarR/SlyA-like"/>
</dbReference>
<proteinExistence type="predicted"/>
<evidence type="ECO:0000259" key="2">
    <source>
        <dbReference type="PROSITE" id="PS50995"/>
    </source>
</evidence>
<accession>A0ABV9R6U0</accession>
<dbReference type="PRINTS" id="PR00598">
    <property type="entry name" value="HTHMARR"/>
</dbReference>
<feature type="compositionally biased region" description="Low complexity" evidence="1">
    <location>
        <begin position="46"/>
        <end position="62"/>
    </location>
</feature>
<dbReference type="RefSeq" id="WP_307834857.1">
    <property type="nucleotide sequence ID" value="NZ_JAFBBW010000001.1"/>
</dbReference>
<evidence type="ECO:0000256" key="1">
    <source>
        <dbReference type="SAM" id="MobiDB-lite"/>
    </source>
</evidence>
<feature type="region of interest" description="Disordered" evidence="1">
    <location>
        <begin position="1"/>
        <end position="90"/>
    </location>
</feature>
<organism evidence="3 4">
    <name type="scientific">Agromyces aurantiacus</name>
    <dbReference type="NCBI Taxonomy" id="165814"/>
    <lineage>
        <taxon>Bacteria</taxon>
        <taxon>Bacillati</taxon>
        <taxon>Actinomycetota</taxon>
        <taxon>Actinomycetes</taxon>
        <taxon>Micrococcales</taxon>
        <taxon>Microbacteriaceae</taxon>
        <taxon>Agromyces</taxon>
    </lineage>
</organism>
<feature type="domain" description="HTH marR-type" evidence="2">
    <location>
        <begin position="10"/>
        <end position="204"/>
    </location>
</feature>
<dbReference type="InterPro" id="IPR036388">
    <property type="entry name" value="WH-like_DNA-bd_sf"/>
</dbReference>
<keyword evidence="4" id="KW-1185">Reference proteome</keyword>
<dbReference type="Gene3D" id="1.10.10.10">
    <property type="entry name" value="Winged helix-like DNA-binding domain superfamily/Winged helix DNA-binding domain"/>
    <property type="match status" value="1"/>
</dbReference>
<dbReference type="Proteomes" id="UP001595960">
    <property type="component" value="Unassembled WGS sequence"/>
</dbReference>
<dbReference type="EMBL" id="JBHSJC010000001">
    <property type="protein sequence ID" value="MFC4828027.1"/>
    <property type="molecule type" value="Genomic_DNA"/>
</dbReference>
<protein>
    <submittedName>
        <fullName evidence="3">MarR family winged helix-turn-helix transcriptional regulator</fullName>
    </submittedName>
</protein>
<evidence type="ECO:0000313" key="3">
    <source>
        <dbReference type="EMBL" id="MFC4828027.1"/>
    </source>
</evidence>
<reference evidence="4" key="1">
    <citation type="journal article" date="2019" name="Int. J. Syst. Evol. Microbiol.">
        <title>The Global Catalogue of Microorganisms (GCM) 10K type strain sequencing project: providing services to taxonomists for standard genome sequencing and annotation.</title>
        <authorList>
            <consortium name="The Broad Institute Genomics Platform"/>
            <consortium name="The Broad Institute Genome Sequencing Center for Infectious Disease"/>
            <person name="Wu L."/>
            <person name="Ma J."/>
        </authorList>
    </citation>
    <scope>NUCLEOTIDE SEQUENCE [LARGE SCALE GENOMIC DNA]</scope>
    <source>
        <strain evidence="4">CGMCC 1.12192</strain>
    </source>
</reference>
<dbReference type="PANTHER" id="PTHR33164:SF57">
    <property type="entry name" value="MARR-FAMILY TRANSCRIPTIONAL REGULATOR"/>
    <property type="match status" value="1"/>
</dbReference>
<name>A0ABV9R6U0_9MICO</name>
<dbReference type="Pfam" id="PF12802">
    <property type="entry name" value="MarR_2"/>
    <property type="match status" value="1"/>
</dbReference>
<dbReference type="InterPro" id="IPR036390">
    <property type="entry name" value="WH_DNA-bd_sf"/>
</dbReference>